<evidence type="ECO:0008006" key="3">
    <source>
        <dbReference type="Google" id="ProtNLM"/>
    </source>
</evidence>
<evidence type="ECO:0000313" key="2">
    <source>
        <dbReference type="Proteomes" id="UP000290289"/>
    </source>
</evidence>
<comment type="caution">
    <text evidence="1">The sequence shown here is derived from an EMBL/GenBank/DDBJ whole genome shotgun (WGS) entry which is preliminary data.</text>
</comment>
<dbReference type="AlphaFoldDB" id="A0A498IXE3"/>
<sequence length="103" mass="11316">MLRASALSNSISGLGVTNAVVWIHFAVESNINCLKSLKALLQDPLGYLNLSWDFNNKIEGFICNFLGIECWHPHESKVLNIKLSDLGLKGPFPRSVANCTSLT</sequence>
<name>A0A498IXE3_MALDO</name>
<accession>A0A498IXE3</accession>
<organism evidence="1 2">
    <name type="scientific">Malus domestica</name>
    <name type="common">Apple</name>
    <name type="synonym">Pyrus malus</name>
    <dbReference type="NCBI Taxonomy" id="3750"/>
    <lineage>
        <taxon>Eukaryota</taxon>
        <taxon>Viridiplantae</taxon>
        <taxon>Streptophyta</taxon>
        <taxon>Embryophyta</taxon>
        <taxon>Tracheophyta</taxon>
        <taxon>Spermatophyta</taxon>
        <taxon>Magnoliopsida</taxon>
        <taxon>eudicotyledons</taxon>
        <taxon>Gunneridae</taxon>
        <taxon>Pentapetalae</taxon>
        <taxon>rosids</taxon>
        <taxon>fabids</taxon>
        <taxon>Rosales</taxon>
        <taxon>Rosaceae</taxon>
        <taxon>Amygdaloideae</taxon>
        <taxon>Maleae</taxon>
        <taxon>Malus</taxon>
    </lineage>
</organism>
<evidence type="ECO:0000313" key="1">
    <source>
        <dbReference type="EMBL" id="RXH87846.1"/>
    </source>
</evidence>
<dbReference type="Proteomes" id="UP000290289">
    <property type="component" value="Chromosome 10"/>
</dbReference>
<protein>
    <recommendedName>
        <fullName evidence="3">Leucine-rich repeat-containing N-terminal plant-type domain-containing protein</fullName>
    </recommendedName>
</protein>
<reference evidence="1 2" key="1">
    <citation type="submission" date="2018-10" db="EMBL/GenBank/DDBJ databases">
        <title>A high-quality apple genome assembly.</title>
        <authorList>
            <person name="Hu J."/>
        </authorList>
    </citation>
    <scope>NUCLEOTIDE SEQUENCE [LARGE SCALE GENOMIC DNA]</scope>
    <source>
        <strain evidence="2">cv. HFTH1</strain>
        <tissue evidence="1">Young leaf</tissue>
    </source>
</reference>
<gene>
    <name evidence="1" type="ORF">DVH24_034746</name>
</gene>
<dbReference type="EMBL" id="RDQH01000336">
    <property type="protein sequence ID" value="RXH87846.1"/>
    <property type="molecule type" value="Genomic_DNA"/>
</dbReference>
<keyword evidence="2" id="KW-1185">Reference proteome</keyword>
<dbReference type="STRING" id="3750.A0A498IXE3"/>
<dbReference type="InterPro" id="IPR032675">
    <property type="entry name" value="LRR_dom_sf"/>
</dbReference>
<proteinExistence type="predicted"/>
<dbReference type="Gene3D" id="3.80.10.10">
    <property type="entry name" value="Ribonuclease Inhibitor"/>
    <property type="match status" value="1"/>
</dbReference>